<comment type="caution">
    <text evidence="1">The sequence shown here is derived from an EMBL/GenBank/DDBJ whole genome shotgun (WGS) entry which is preliminary data.</text>
</comment>
<protein>
    <submittedName>
        <fullName evidence="1">923_t:CDS:1</fullName>
    </submittedName>
</protein>
<evidence type="ECO:0000313" key="2">
    <source>
        <dbReference type="Proteomes" id="UP000789366"/>
    </source>
</evidence>
<accession>A0ACA9KCX8</accession>
<feature type="non-terminal residue" evidence="1">
    <location>
        <position position="1"/>
    </location>
</feature>
<gene>
    <name evidence="1" type="ORF">SPELUC_LOCUS1496</name>
</gene>
<name>A0ACA9KCX8_9GLOM</name>
<sequence>NENENSGLILIWAIGIYPVGHKDCEVEMTLFVAIDFTKRDSDTQAVFEKNEFYSVRSKIVPGKYNNSMRLKMTVSSSTLLKILDKVPKSNKCPLKISLVGITQKVPKEVSDDDNAVFDVLVTDYADINNIDITKVKASDCSSSQVLETVNKPQSSSDELRSSKHLKTDYNDGYRDSSYIEEEDFIEVEQVDYETQLEANNVVRKFNRKERIKELLNDVGKSQKEFKSSYEKSKVHITRSVAHKSDKLNDFYANISDDEKE</sequence>
<dbReference type="EMBL" id="CAJVPW010000810">
    <property type="protein sequence ID" value="CAG8466484.1"/>
    <property type="molecule type" value="Genomic_DNA"/>
</dbReference>
<reference evidence="1" key="1">
    <citation type="submission" date="2021-06" db="EMBL/GenBank/DDBJ databases">
        <authorList>
            <person name="Kallberg Y."/>
            <person name="Tangrot J."/>
            <person name="Rosling A."/>
        </authorList>
    </citation>
    <scope>NUCLEOTIDE SEQUENCE</scope>
    <source>
        <strain evidence="1">28 12/20/2015</strain>
    </source>
</reference>
<keyword evidence="2" id="KW-1185">Reference proteome</keyword>
<evidence type="ECO:0000313" key="1">
    <source>
        <dbReference type="EMBL" id="CAG8466484.1"/>
    </source>
</evidence>
<proteinExistence type="predicted"/>
<dbReference type="Proteomes" id="UP000789366">
    <property type="component" value="Unassembled WGS sequence"/>
</dbReference>
<organism evidence="1 2">
    <name type="scientific">Cetraspora pellucida</name>
    <dbReference type="NCBI Taxonomy" id="1433469"/>
    <lineage>
        <taxon>Eukaryota</taxon>
        <taxon>Fungi</taxon>
        <taxon>Fungi incertae sedis</taxon>
        <taxon>Mucoromycota</taxon>
        <taxon>Glomeromycotina</taxon>
        <taxon>Glomeromycetes</taxon>
        <taxon>Diversisporales</taxon>
        <taxon>Gigasporaceae</taxon>
        <taxon>Cetraspora</taxon>
    </lineage>
</organism>